<feature type="compositionally biased region" description="Basic and acidic residues" evidence="1">
    <location>
        <begin position="152"/>
        <end position="175"/>
    </location>
</feature>
<dbReference type="EMBL" id="PVZG01000012">
    <property type="protein sequence ID" value="PRY25725.1"/>
    <property type="molecule type" value="Genomic_DNA"/>
</dbReference>
<evidence type="ECO:0000313" key="3">
    <source>
        <dbReference type="Proteomes" id="UP000239209"/>
    </source>
</evidence>
<dbReference type="RefSeq" id="WP_211303865.1">
    <property type="nucleotide sequence ID" value="NZ_PVZG01000012.1"/>
</dbReference>
<dbReference type="InterPro" id="IPR046198">
    <property type="entry name" value="DUF6230"/>
</dbReference>
<evidence type="ECO:0000256" key="1">
    <source>
        <dbReference type="SAM" id="MobiDB-lite"/>
    </source>
</evidence>
<keyword evidence="3" id="KW-1185">Reference proteome</keyword>
<sequence length="218" mass="23301">MTDPRPPSPEGRTHWRRFGVVMALSTVATAGVVSLISQGALAATFVVSGQQFKVSADELVATGFIQYGTVDARIEPGSDPQSQQPEPVAVSAMKTATLTNLCQSVVTDLGDFGSVSLVIRAGTGGQPVTAKNMVVDMSQLDGNAKFEQIEIGRDASTLDKGPENDPGEKAQRREGFFSQQADKVTITNLKQVAWSTSAGEFNLRNLKLALHWGKDECF</sequence>
<evidence type="ECO:0000313" key="2">
    <source>
        <dbReference type="EMBL" id="PRY25725.1"/>
    </source>
</evidence>
<protein>
    <recommendedName>
        <fullName evidence="4">Cholesterol esterase</fullName>
    </recommendedName>
</protein>
<proteinExistence type="predicted"/>
<gene>
    <name evidence="2" type="ORF">CLV70_11291</name>
</gene>
<feature type="region of interest" description="Disordered" evidence="1">
    <location>
        <begin position="152"/>
        <end position="177"/>
    </location>
</feature>
<comment type="caution">
    <text evidence="2">The sequence shown here is derived from an EMBL/GenBank/DDBJ whole genome shotgun (WGS) entry which is preliminary data.</text>
</comment>
<organism evidence="2 3">
    <name type="scientific">Pseudosporangium ferrugineum</name>
    <dbReference type="NCBI Taxonomy" id="439699"/>
    <lineage>
        <taxon>Bacteria</taxon>
        <taxon>Bacillati</taxon>
        <taxon>Actinomycetota</taxon>
        <taxon>Actinomycetes</taxon>
        <taxon>Micromonosporales</taxon>
        <taxon>Micromonosporaceae</taxon>
        <taxon>Pseudosporangium</taxon>
    </lineage>
</organism>
<dbReference type="Proteomes" id="UP000239209">
    <property type="component" value="Unassembled WGS sequence"/>
</dbReference>
<name>A0A2T0RX06_9ACTN</name>
<evidence type="ECO:0008006" key="4">
    <source>
        <dbReference type="Google" id="ProtNLM"/>
    </source>
</evidence>
<dbReference type="Pfam" id="PF19741">
    <property type="entry name" value="DUF6230"/>
    <property type="match status" value="1"/>
</dbReference>
<accession>A0A2T0RX06</accession>
<reference evidence="2 3" key="1">
    <citation type="submission" date="2018-03" db="EMBL/GenBank/DDBJ databases">
        <title>Genomic Encyclopedia of Archaeal and Bacterial Type Strains, Phase II (KMG-II): from individual species to whole genera.</title>
        <authorList>
            <person name="Goeker M."/>
        </authorList>
    </citation>
    <scope>NUCLEOTIDE SEQUENCE [LARGE SCALE GENOMIC DNA]</scope>
    <source>
        <strain evidence="2 3">DSM 45348</strain>
    </source>
</reference>
<dbReference type="AlphaFoldDB" id="A0A2T0RX06"/>